<dbReference type="GO" id="GO:0000160">
    <property type="term" value="P:phosphorelay signal transduction system"/>
    <property type="evidence" value="ECO:0007669"/>
    <property type="project" value="UniProtKB-KW"/>
</dbReference>
<keyword evidence="5" id="KW-0732">Signal</keyword>
<dbReference type="InterPro" id="IPR036890">
    <property type="entry name" value="HATPase_C_sf"/>
</dbReference>
<dbReference type="InterPro" id="IPR050482">
    <property type="entry name" value="Sensor_HK_TwoCompSys"/>
</dbReference>
<feature type="transmembrane region" description="Helical" evidence="4">
    <location>
        <begin position="131"/>
        <end position="149"/>
    </location>
</feature>
<sequence length="465" mass="50824">MPFPHLAPARVQRHAAAALGALTGCGAAQAQSLSAGWGAVQDGLANAVTTLLPGLALALALLALLHRWERRLVLLALAMLTWYLMVLNVGGAWIRPAHWLAYEIALMSAIGGAVALLGLRESGLQHPGIDVLLPAQALALPLVALMGLSGDAVRLAPWLVLAAELTAVAGWLLWMRRSPLGQGAAAWWHHARTVGLPALLLISVTLHTLQRVWHEVPSWPSLTALLMILQGVSLLLTYAGARHQLERQLVQLEHRMQERLAEAERFHQQQAEQRLDQVTERERKRIASDLHDDLGAKLLTIVHTSESERISTLAREALEEMRLSVRGLTGKPVFLMDAIGDWRAEVVMRLGQANVEADWLPLEDDVVHTLPARTYVQTTRILREAISNTIKHSEASRCVVRCTVGDGFFQIIIQDNGRGIPVADGRLDRGHGMASMKSRAKQMQGQCLVESGAGWGTVIRLTIPL</sequence>
<feature type="signal peptide" evidence="5">
    <location>
        <begin position="1"/>
        <end position="30"/>
    </location>
</feature>
<keyword evidence="1" id="KW-0808">Transferase</keyword>
<protein>
    <recommendedName>
        <fullName evidence="6">Histidine kinase domain-containing protein</fullName>
    </recommendedName>
</protein>
<evidence type="ECO:0000313" key="7">
    <source>
        <dbReference type="EMBL" id="RVT84631.1"/>
    </source>
</evidence>
<feature type="transmembrane region" description="Helical" evidence="4">
    <location>
        <begin position="219"/>
        <end position="239"/>
    </location>
</feature>
<dbReference type="SUPFAM" id="SSF55874">
    <property type="entry name" value="ATPase domain of HSP90 chaperone/DNA topoisomerase II/histidine kinase"/>
    <property type="match status" value="1"/>
</dbReference>
<evidence type="ECO:0000256" key="1">
    <source>
        <dbReference type="ARBA" id="ARBA00022679"/>
    </source>
</evidence>
<dbReference type="PANTHER" id="PTHR24421">
    <property type="entry name" value="NITRATE/NITRITE SENSOR PROTEIN NARX-RELATED"/>
    <property type="match status" value="1"/>
</dbReference>
<dbReference type="InterPro" id="IPR005467">
    <property type="entry name" value="His_kinase_dom"/>
</dbReference>
<organism evidence="7 8">
    <name type="scientific">Inhella crocodyli</name>
    <dbReference type="NCBI Taxonomy" id="2499851"/>
    <lineage>
        <taxon>Bacteria</taxon>
        <taxon>Pseudomonadati</taxon>
        <taxon>Pseudomonadota</taxon>
        <taxon>Betaproteobacteria</taxon>
        <taxon>Burkholderiales</taxon>
        <taxon>Sphaerotilaceae</taxon>
        <taxon>Inhella</taxon>
    </lineage>
</organism>
<comment type="caution">
    <text evidence="7">The sequence shown here is derived from an EMBL/GenBank/DDBJ whole genome shotgun (WGS) entry which is preliminary data.</text>
</comment>
<keyword evidence="3" id="KW-0902">Two-component regulatory system</keyword>
<proteinExistence type="predicted"/>
<feature type="transmembrane region" description="Helical" evidence="4">
    <location>
        <begin position="100"/>
        <end position="119"/>
    </location>
</feature>
<name>A0A3S2UCV8_9BURK</name>
<dbReference type="Gene3D" id="3.30.565.10">
    <property type="entry name" value="Histidine kinase-like ATPase, C-terminal domain"/>
    <property type="match status" value="1"/>
</dbReference>
<keyword evidence="8" id="KW-1185">Reference proteome</keyword>
<dbReference type="RefSeq" id="WP_127683031.1">
    <property type="nucleotide sequence ID" value="NZ_SACM01000003.1"/>
</dbReference>
<accession>A0A3S2UCV8</accession>
<evidence type="ECO:0000256" key="3">
    <source>
        <dbReference type="ARBA" id="ARBA00023012"/>
    </source>
</evidence>
<dbReference type="AlphaFoldDB" id="A0A3S2UCV8"/>
<evidence type="ECO:0000256" key="5">
    <source>
        <dbReference type="SAM" id="SignalP"/>
    </source>
</evidence>
<feature type="transmembrane region" description="Helical" evidence="4">
    <location>
        <begin position="155"/>
        <end position="174"/>
    </location>
</feature>
<dbReference type="PANTHER" id="PTHR24421:SF55">
    <property type="entry name" value="SENSOR HISTIDINE KINASE YDFH"/>
    <property type="match status" value="1"/>
</dbReference>
<dbReference type="SMART" id="SM00387">
    <property type="entry name" value="HATPase_c"/>
    <property type="match status" value="1"/>
</dbReference>
<gene>
    <name evidence="7" type="ORF">EOD73_10840</name>
</gene>
<feature type="transmembrane region" description="Helical" evidence="4">
    <location>
        <begin position="72"/>
        <end position="94"/>
    </location>
</feature>
<keyword evidence="4" id="KW-0472">Membrane</keyword>
<evidence type="ECO:0000256" key="2">
    <source>
        <dbReference type="ARBA" id="ARBA00022777"/>
    </source>
</evidence>
<keyword evidence="4" id="KW-0812">Transmembrane</keyword>
<dbReference type="PROSITE" id="PS50109">
    <property type="entry name" value="HIS_KIN"/>
    <property type="match status" value="1"/>
</dbReference>
<reference evidence="7 8" key="1">
    <citation type="submission" date="2019-01" db="EMBL/GenBank/DDBJ databases">
        <authorList>
            <person name="Chen W.-M."/>
        </authorList>
    </citation>
    <scope>NUCLEOTIDE SEQUENCE [LARGE SCALE GENOMIC DNA]</scope>
    <source>
        <strain evidence="7 8">CCP-18</strain>
    </source>
</reference>
<dbReference type="CDD" id="cd16917">
    <property type="entry name" value="HATPase_UhpB-NarQ-NarX-like"/>
    <property type="match status" value="1"/>
</dbReference>
<keyword evidence="2" id="KW-0418">Kinase</keyword>
<feature type="transmembrane region" description="Helical" evidence="4">
    <location>
        <begin position="46"/>
        <end position="65"/>
    </location>
</feature>
<keyword evidence="4" id="KW-1133">Transmembrane helix</keyword>
<evidence type="ECO:0000256" key="4">
    <source>
        <dbReference type="SAM" id="Phobius"/>
    </source>
</evidence>
<feature type="domain" description="Histidine kinase" evidence="6">
    <location>
        <begin position="380"/>
        <end position="465"/>
    </location>
</feature>
<dbReference type="InterPro" id="IPR003594">
    <property type="entry name" value="HATPase_dom"/>
</dbReference>
<feature type="transmembrane region" description="Helical" evidence="4">
    <location>
        <begin position="194"/>
        <end position="213"/>
    </location>
</feature>
<evidence type="ECO:0000259" key="6">
    <source>
        <dbReference type="PROSITE" id="PS50109"/>
    </source>
</evidence>
<dbReference type="GO" id="GO:0016301">
    <property type="term" value="F:kinase activity"/>
    <property type="evidence" value="ECO:0007669"/>
    <property type="project" value="UniProtKB-KW"/>
</dbReference>
<dbReference type="Pfam" id="PF02518">
    <property type="entry name" value="HATPase_c"/>
    <property type="match status" value="1"/>
</dbReference>
<feature type="chain" id="PRO_5018570215" description="Histidine kinase domain-containing protein" evidence="5">
    <location>
        <begin position="31"/>
        <end position="465"/>
    </location>
</feature>
<dbReference type="EMBL" id="SACM01000003">
    <property type="protein sequence ID" value="RVT84631.1"/>
    <property type="molecule type" value="Genomic_DNA"/>
</dbReference>
<dbReference type="Proteomes" id="UP000288587">
    <property type="component" value="Unassembled WGS sequence"/>
</dbReference>
<evidence type="ECO:0000313" key="8">
    <source>
        <dbReference type="Proteomes" id="UP000288587"/>
    </source>
</evidence>
<dbReference type="OrthoDB" id="8697484at2"/>